<dbReference type="Proteomes" id="UP000305067">
    <property type="component" value="Unassembled WGS sequence"/>
</dbReference>
<dbReference type="InterPro" id="IPR036188">
    <property type="entry name" value="FAD/NAD-bd_sf"/>
</dbReference>
<dbReference type="AlphaFoldDB" id="A0A5C3Q1A5"/>
<dbReference type="PANTHER" id="PTHR13789:SF172">
    <property type="entry name" value="HYDROXYLASE, PUTATIVE (AFU_ORTHOLOGUE AFUA_1G12410)-RELATED"/>
    <property type="match status" value="1"/>
</dbReference>
<evidence type="ECO:0000259" key="6">
    <source>
        <dbReference type="Pfam" id="PF01494"/>
    </source>
</evidence>
<evidence type="ECO:0000313" key="7">
    <source>
        <dbReference type="EMBL" id="TFK95885.1"/>
    </source>
</evidence>
<evidence type="ECO:0000256" key="5">
    <source>
        <dbReference type="ARBA" id="ARBA00023033"/>
    </source>
</evidence>
<proteinExistence type="inferred from homology"/>
<dbReference type="PANTHER" id="PTHR13789">
    <property type="entry name" value="MONOOXYGENASE"/>
    <property type="match status" value="1"/>
</dbReference>
<keyword evidence="2" id="KW-0285">Flavoprotein</keyword>
<dbReference type="PRINTS" id="PR00420">
    <property type="entry name" value="RNGMNOXGNASE"/>
</dbReference>
<dbReference type="Pfam" id="PF01494">
    <property type="entry name" value="FAD_binding_3"/>
    <property type="match status" value="1"/>
</dbReference>
<dbReference type="GO" id="GO:0004497">
    <property type="term" value="F:monooxygenase activity"/>
    <property type="evidence" value="ECO:0007669"/>
    <property type="project" value="UniProtKB-KW"/>
</dbReference>
<keyword evidence="5" id="KW-0503">Monooxygenase</keyword>
<dbReference type="InterPro" id="IPR050493">
    <property type="entry name" value="FAD-dep_Monooxygenase_BioMet"/>
</dbReference>
<protein>
    <recommendedName>
        <fullName evidence="6">FAD-binding domain-containing protein</fullName>
    </recommendedName>
</protein>
<keyword evidence="3" id="KW-0274">FAD</keyword>
<dbReference type="EMBL" id="ML178872">
    <property type="protein sequence ID" value="TFK95885.1"/>
    <property type="molecule type" value="Genomic_DNA"/>
</dbReference>
<dbReference type="InterPro" id="IPR002938">
    <property type="entry name" value="FAD-bd"/>
</dbReference>
<dbReference type="SUPFAM" id="SSF51905">
    <property type="entry name" value="FAD/NAD(P)-binding domain"/>
    <property type="match status" value="1"/>
</dbReference>
<gene>
    <name evidence="7" type="ORF">BDV98DRAFT_491496</name>
</gene>
<dbReference type="OrthoDB" id="9993796at2759"/>
<sequence length="223" mass="24858">YNVFHRQDIHAELLRVAISEEGQGTPCEIVVDHICESVNLKKRTVSFKNGTTIIADLIIGADGRRSTVRSSIGIFAGNSTAPQTCYRLNVLTKDIKDLGLAKHVYGPVMQYWGGEEGSNGRSKYYKVVTAPCHGGDVISFYCFMPTELTSHRGSSFEFKEASVSDILVGCFEDLEPGCKDLIKHSINRMPWRLYVHQPYESWHKGNVCLIGDAAHPMLPHQSQ</sequence>
<evidence type="ECO:0000256" key="1">
    <source>
        <dbReference type="ARBA" id="ARBA00007992"/>
    </source>
</evidence>
<evidence type="ECO:0000256" key="2">
    <source>
        <dbReference type="ARBA" id="ARBA00022630"/>
    </source>
</evidence>
<keyword evidence="8" id="KW-1185">Reference proteome</keyword>
<feature type="non-terminal residue" evidence="7">
    <location>
        <position position="1"/>
    </location>
</feature>
<dbReference type="STRING" id="1884261.A0A5C3Q1A5"/>
<feature type="non-terminal residue" evidence="7">
    <location>
        <position position="223"/>
    </location>
</feature>
<accession>A0A5C3Q1A5</accession>
<name>A0A5C3Q1A5_9AGAR</name>
<keyword evidence="4" id="KW-0560">Oxidoreductase</keyword>
<dbReference type="GO" id="GO:0071949">
    <property type="term" value="F:FAD binding"/>
    <property type="evidence" value="ECO:0007669"/>
    <property type="project" value="InterPro"/>
</dbReference>
<evidence type="ECO:0000256" key="3">
    <source>
        <dbReference type="ARBA" id="ARBA00022827"/>
    </source>
</evidence>
<dbReference type="Gene3D" id="3.50.50.60">
    <property type="entry name" value="FAD/NAD(P)-binding domain"/>
    <property type="match status" value="1"/>
</dbReference>
<organism evidence="7 8">
    <name type="scientific">Pterulicium gracile</name>
    <dbReference type="NCBI Taxonomy" id="1884261"/>
    <lineage>
        <taxon>Eukaryota</taxon>
        <taxon>Fungi</taxon>
        <taxon>Dikarya</taxon>
        <taxon>Basidiomycota</taxon>
        <taxon>Agaricomycotina</taxon>
        <taxon>Agaricomycetes</taxon>
        <taxon>Agaricomycetidae</taxon>
        <taxon>Agaricales</taxon>
        <taxon>Pleurotineae</taxon>
        <taxon>Pterulaceae</taxon>
        <taxon>Pterulicium</taxon>
    </lineage>
</organism>
<evidence type="ECO:0000256" key="4">
    <source>
        <dbReference type="ARBA" id="ARBA00023002"/>
    </source>
</evidence>
<evidence type="ECO:0000313" key="8">
    <source>
        <dbReference type="Proteomes" id="UP000305067"/>
    </source>
</evidence>
<comment type="similarity">
    <text evidence="1">Belongs to the paxM FAD-dependent monooxygenase family.</text>
</comment>
<reference evidence="7 8" key="1">
    <citation type="journal article" date="2019" name="Nat. Ecol. Evol.">
        <title>Megaphylogeny resolves global patterns of mushroom evolution.</title>
        <authorList>
            <person name="Varga T."/>
            <person name="Krizsan K."/>
            <person name="Foldi C."/>
            <person name="Dima B."/>
            <person name="Sanchez-Garcia M."/>
            <person name="Sanchez-Ramirez S."/>
            <person name="Szollosi G.J."/>
            <person name="Szarkandi J.G."/>
            <person name="Papp V."/>
            <person name="Albert L."/>
            <person name="Andreopoulos W."/>
            <person name="Angelini C."/>
            <person name="Antonin V."/>
            <person name="Barry K.W."/>
            <person name="Bougher N.L."/>
            <person name="Buchanan P."/>
            <person name="Buyck B."/>
            <person name="Bense V."/>
            <person name="Catcheside P."/>
            <person name="Chovatia M."/>
            <person name="Cooper J."/>
            <person name="Damon W."/>
            <person name="Desjardin D."/>
            <person name="Finy P."/>
            <person name="Geml J."/>
            <person name="Haridas S."/>
            <person name="Hughes K."/>
            <person name="Justo A."/>
            <person name="Karasinski D."/>
            <person name="Kautmanova I."/>
            <person name="Kiss B."/>
            <person name="Kocsube S."/>
            <person name="Kotiranta H."/>
            <person name="LaButti K.M."/>
            <person name="Lechner B.E."/>
            <person name="Liimatainen K."/>
            <person name="Lipzen A."/>
            <person name="Lukacs Z."/>
            <person name="Mihaltcheva S."/>
            <person name="Morgado L.N."/>
            <person name="Niskanen T."/>
            <person name="Noordeloos M.E."/>
            <person name="Ohm R.A."/>
            <person name="Ortiz-Santana B."/>
            <person name="Ovrebo C."/>
            <person name="Racz N."/>
            <person name="Riley R."/>
            <person name="Savchenko A."/>
            <person name="Shiryaev A."/>
            <person name="Soop K."/>
            <person name="Spirin V."/>
            <person name="Szebenyi C."/>
            <person name="Tomsovsky M."/>
            <person name="Tulloss R.E."/>
            <person name="Uehling J."/>
            <person name="Grigoriev I.V."/>
            <person name="Vagvolgyi C."/>
            <person name="Papp T."/>
            <person name="Martin F.M."/>
            <person name="Miettinen O."/>
            <person name="Hibbett D.S."/>
            <person name="Nagy L.G."/>
        </authorList>
    </citation>
    <scope>NUCLEOTIDE SEQUENCE [LARGE SCALE GENOMIC DNA]</scope>
    <source>
        <strain evidence="7 8">CBS 309.79</strain>
    </source>
</reference>
<feature type="domain" description="FAD-binding" evidence="6">
    <location>
        <begin position="49"/>
        <end position="221"/>
    </location>
</feature>